<dbReference type="EMBL" id="OC322212">
    <property type="protein sequence ID" value="CAD7411413.1"/>
    <property type="molecule type" value="Genomic_DNA"/>
</dbReference>
<organism evidence="2">
    <name type="scientific">Timema cristinae</name>
    <name type="common">Walking stick</name>
    <dbReference type="NCBI Taxonomy" id="61476"/>
    <lineage>
        <taxon>Eukaryota</taxon>
        <taxon>Metazoa</taxon>
        <taxon>Ecdysozoa</taxon>
        <taxon>Arthropoda</taxon>
        <taxon>Hexapoda</taxon>
        <taxon>Insecta</taxon>
        <taxon>Pterygota</taxon>
        <taxon>Neoptera</taxon>
        <taxon>Polyneoptera</taxon>
        <taxon>Phasmatodea</taxon>
        <taxon>Timematodea</taxon>
        <taxon>Timematoidea</taxon>
        <taxon>Timematidae</taxon>
        <taxon>Timema</taxon>
    </lineage>
</organism>
<gene>
    <name evidence="2" type="ORF">TCEB3V08_LOCUS10929</name>
</gene>
<accession>A0A7R9DD69</accession>
<dbReference type="AlphaFoldDB" id="A0A7R9DD69"/>
<keyword evidence="1" id="KW-0472">Membrane</keyword>
<protein>
    <submittedName>
        <fullName evidence="2">Uncharacterized protein</fullName>
    </submittedName>
</protein>
<keyword evidence="1" id="KW-0812">Transmembrane</keyword>
<feature type="transmembrane region" description="Helical" evidence="1">
    <location>
        <begin position="223"/>
        <end position="243"/>
    </location>
</feature>
<sequence length="265" mass="30396">MAMFAYGWTAQDDRGHHTGCEAVVIGGYPKRLDDNIQDVKQWLLKIIRHALHFAPFSPFESSNLEVRVGPTGLFSFYVVTNEYFVSGFVLFRSAGVTDLVSTKALQGAKSIGNFLFSAVNKAGKTVSEASAKIKKTVEENAIHSEFCKCSWIILLWRFVVMFIADNPFSWIILLWRFVVMFIADNPFSWFILRFVVMFIADNPASWLILRFVVMFIADNPFSWLILRFVVMFIADNPFSWLILRFVVMFIADNPASWLICRPEQS</sequence>
<evidence type="ECO:0000256" key="1">
    <source>
        <dbReference type="SAM" id="Phobius"/>
    </source>
</evidence>
<evidence type="ECO:0000313" key="2">
    <source>
        <dbReference type="EMBL" id="CAD7411413.1"/>
    </source>
</evidence>
<proteinExistence type="predicted"/>
<name>A0A7R9DD69_TIMCR</name>
<feature type="transmembrane region" description="Helical" evidence="1">
    <location>
        <begin position="190"/>
        <end position="217"/>
    </location>
</feature>
<keyword evidence="1" id="KW-1133">Transmembrane helix</keyword>
<feature type="transmembrane region" description="Helical" evidence="1">
    <location>
        <begin position="154"/>
        <end position="178"/>
    </location>
</feature>
<reference evidence="2" key="1">
    <citation type="submission" date="2020-11" db="EMBL/GenBank/DDBJ databases">
        <authorList>
            <person name="Tran Van P."/>
        </authorList>
    </citation>
    <scope>NUCLEOTIDE SEQUENCE</scope>
</reference>